<keyword evidence="8" id="KW-1185">Reference proteome</keyword>
<dbReference type="Pfam" id="PF13374">
    <property type="entry name" value="TPR_10"/>
    <property type="match status" value="1"/>
</dbReference>
<feature type="compositionally biased region" description="Basic and acidic residues" evidence="4">
    <location>
        <begin position="894"/>
        <end position="908"/>
    </location>
</feature>
<evidence type="ECO:0000256" key="4">
    <source>
        <dbReference type="SAM" id="MobiDB-lite"/>
    </source>
</evidence>
<dbReference type="InterPro" id="IPR056836">
    <property type="entry name" value="ARM_TT21_4th"/>
</dbReference>
<dbReference type="SMART" id="SM00028">
    <property type="entry name" value="TPR"/>
    <property type="match status" value="9"/>
</dbReference>
<evidence type="ECO:0000256" key="3">
    <source>
        <dbReference type="PROSITE-ProRule" id="PRU00339"/>
    </source>
</evidence>
<evidence type="ECO:0000313" key="8">
    <source>
        <dbReference type="Proteomes" id="UP000030765"/>
    </source>
</evidence>
<dbReference type="Pfam" id="PF13174">
    <property type="entry name" value="TPR_6"/>
    <property type="match status" value="1"/>
</dbReference>
<feature type="compositionally biased region" description="Basic residues" evidence="4">
    <location>
        <begin position="1151"/>
        <end position="1167"/>
    </location>
</feature>
<feature type="compositionally biased region" description="Gly residues" evidence="4">
    <location>
        <begin position="914"/>
        <end position="926"/>
    </location>
</feature>
<feature type="compositionally biased region" description="Polar residues" evidence="4">
    <location>
        <begin position="1184"/>
        <end position="1199"/>
    </location>
</feature>
<dbReference type="GO" id="GO:0006368">
    <property type="term" value="P:transcription elongation by RNA polymerase II"/>
    <property type="evidence" value="ECO:0007669"/>
    <property type="project" value="TreeGrafter"/>
</dbReference>
<sequence>MAAIEIPLRDTDEVIELDPEQLPEGEEVLGILRQERSQLNTWVTVALAYYKQSKTDDFIKILESSRLDANINYRDFEKDQMRAYDMLAAYYVQEANREKMKDKKRELFMKATLLYTTADKIIMYDQNHLLGRAYFCLLEGDKMDQADAQFNFVLNQSPSNIPSLLGKACIAFNKKDYRGALAFYKKALRTNPNCPAAVRLGMGHCFLKLNNQEKAKLAFQRALDLEPQCVGALVGLAILKLNLHEPESNRLGVQMLSKAYTIDSTNPMVLNHLANHFFFKKDYQKVQHLALHAFHNTENEAMRAESCYQLARAFHVQRDYDQAFQYYYQSTQFAPVNFVLPHFGLGQMYIYRGDSENAAQCFEKVLKAQPGNYETMKILGSLYATSSSQSKRDIAKSHLKKVTEQFPDDVEAWIELAQILEQNDLAGSLQAYGTATSILTEKVNADIPPEILNNVAALHYRLGNADEAMSKLEQAIERAKIEAQHDAQYYDSISVSMTYNLARLYEAMAVFDKADKLYKDILKEHPNYIDCYLRLGCMARDKGLIFVASDFFKDALKINMENPDTRSLLGNLHLAKMQWTLGQKNFETILKNPATSSDAYSLIALGNFWLQSLHQPNRDKEKEKKHQEKALAIYKQVLRNDPKNIWAANGIGAVLAHKGCIIEARDIFAQVREATADFCDVWINIAHIYVEQKQYISAIQMYENCLKKFYRHNNVEVMQYLARAYFRAGKLKEAKMTLLKARRVAPQDTVLLFNIALVLQRLATFVLRDEKSVLSVVLQAVHELGLAHKYFTYLSAHGDKTRYNITLAETEANQCQDLLQQAQYHVSRARKIDEEERSLRQKQELEREEFKRRQADERRRMEEMRRKAHEEMLLKRQEYKEKTKGALFFAEPTPEPKKKGGRGRKDYISDSDASGGGERGEGGSGGEEAPRERKSKGEKKSRKSTGSRKKKEKSRRGSGGDSDSEDDDGGEQSSRKRKKKGAGGSGQSKKKQKASEEGLSQKQKSRIVSKATVSTSESDSDHSRLKIASGDESGGESESGAPASKRKRRIASDDDDSSGGSARGSRSRSRSVRSGSGSRSRSRSRSGSGSRGRSRSGSAKSGSRSRSRSRSRSGSRGGRGSRSRSKSGSRSRSRSAGSRRSGSRRASGSRSRSRSGSRGSRASRSRSRSGSGRSRSRSGSGSRQASPISRKSVSGSESE</sequence>
<name>A0A084VBR5_ANOSI</name>
<dbReference type="InterPro" id="IPR019734">
    <property type="entry name" value="TPR_rpt"/>
</dbReference>
<keyword evidence="1" id="KW-0677">Repeat</keyword>
<feature type="repeat" description="TPR" evidence="3">
    <location>
        <begin position="304"/>
        <end position="337"/>
    </location>
</feature>
<dbReference type="PANTHER" id="PTHR14027">
    <property type="entry name" value="RNA POLYMERASE-ASSOCIATED PROTEIN CTR9"/>
    <property type="match status" value="1"/>
</dbReference>
<dbReference type="Proteomes" id="UP000030765">
    <property type="component" value="Unassembled WGS sequence"/>
</dbReference>
<reference evidence="7" key="2">
    <citation type="submission" date="2020-05" db="UniProtKB">
        <authorList>
            <consortium name="EnsemblMetazoa"/>
        </authorList>
    </citation>
    <scope>IDENTIFICATION</scope>
</reference>
<feature type="compositionally biased region" description="Low complexity" evidence="4">
    <location>
        <begin position="1168"/>
        <end position="1183"/>
    </location>
</feature>
<dbReference type="GO" id="GO:0000993">
    <property type="term" value="F:RNA polymerase II complex binding"/>
    <property type="evidence" value="ECO:0007669"/>
    <property type="project" value="TreeGrafter"/>
</dbReference>
<dbReference type="Pfam" id="PF14559">
    <property type="entry name" value="TPR_19"/>
    <property type="match status" value="1"/>
</dbReference>
<dbReference type="EMBL" id="ATLV01009110">
    <property type="status" value="NOT_ANNOTATED_CDS"/>
    <property type="molecule type" value="Genomic_DNA"/>
</dbReference>
<feature type="repeat" description="TPR" evidence="3">
    <location>
        <begin position="339"/>
        <end position="372"/>
    </location>
</feature>
<dbReference type="InterPro" id="IPR031101">
    <property type="entry name" value="Ctr9"/>
</dbReference>
<feature type="repeat" description="TPR" evidence="3">
    <location>
        <begin position="495"/>
        <end position="528"/>
    </location>
</feature>
<dbReference type="SUPFAM" id="SSF48452">
    <property type="entry name" value="TPR-like"/>
    <property type="match status" value="3"/>
</dbReference>
<proteinExistence type="predicted"/>
<dbReference type="OrthoDB" id="343875at2759"/>
<feature type="repeat" description="TPR" evidence="3">
    <location>
        <begin position="715"/>
        <end position="748"/>
    </location>
</feature>
<gene>
    <name evidence="6" type="ORF">ZHAS_00002050</name>
</gene>
<dbReference type="PANTHER" id="PTHR14027:SF2">
    <property type="entry name" value="RNA POLYMERASE-ASSOCIATED PROTEIN CTR9 HOMOLOG"/>
    <property type="match status" value="1"/>
</dbReference>
<accession>A0A084VBR5</accession>
<dbReference type="AlphaFoldDB" id="A0A084VBR5"/>
<dbReference type="FunFam" id="1.25.40.10:FF:000069">
    <property type="entry name" value="CTR9 homolog, Paf1/RNA polymerase II complex component"/>
    <property type="match status" value="1"/>
</dbReference>
<feature type="region of interest" description="Disordered" evidence="4">
    <location>
        <begin position="832"/>
        <end position="864"/>
    </location>
</feature>
<dbReference type="Gene3D" id="1.25.40.10">
    <property type="entry name" value="Tetratricopeptide repeat domain"/>
    <property type="match status" value="5"/>
</dbReference>
<dbReference type="Pfam" id="PF25068">
    <property type="entry name" value="ARM_TT21_4th"/>
    <property type="match status" value="1"/>
</dbReference>
<feature type="compositionally biased region" description="Basic residues" evidence="4">
    <location>
        <begin position="1103"/>
        <end position="1133"/>
    </location>
</feature>
<protein>
    <submittedName>
        <fullName evidence="6">AGAP001559-PA-like protein</fullName>
    </submittedName>
</protein>
<feature type="compositionally biased region" description="Basic residues" evidence="4">
    <location>
        <begin position="933"/>
        <end position="956"/>
    </location>
</feature>
<dbReference type="VEuPathDB" id="VectorBase:ASIC002050"/>
<feature type="region of interest" description="Disordered" evidence="4">
    <location>
        <begin position="884"/>
        <end position="1199"/>
    </location>
</feature>
<evidence type="ECO:0000313" key="7">
    <source>
        <dbReference type="EnsemblMetazoa" id="ASIC002050-PA"/>
    </source>
</evidence>
<feature type="compositionally biased region" description="Low complexity" evidence="4">
    <location>
        <begin position="1028"/>
        <end position="1043"/>
    </location>
</feature>
<dbReference type="Pfam" id="PF13432">
    <property type="entry name" value="TPR_16"/>
    <property type="match status" value="1"/>
</dbReference>
<dbReference type="EMBL" id="KE524504">
    <property type="protein sequence ID" value="KFB35409.1"/>
    <property type="molecule type" value="Genomic_DNA"/>
</dbReference>
<dbReference type="InterPro" id="IPR011990">
    <property type="entry name" value="TPR-like_helical_dom_sf"/>
</dbReference>
<organism evidence="6">
    <name type="scientific">Anopheles sinensis</name>
    <name type="common">Mosquito</name>
    <dbReference type="NCBI Taxonomy" id="74873"/>
    <lineage>
        <taxon>Eukaryota</taxon>
        <taxon>Metazoa</taxon>
        <taxon>Ecdysozoa</taxon>
        <taxon>Arthropoda</taxon>
        <taxon>Hexapoda</taxon>
        <taxon>Insecta</taxon>
        <taxon>Pterygota</taxon>
        <taxon>Neoptera</taxon>
        <taxon>Endopterygota</taxon>
        <taxon>Diptera</taxon>
        <taxon>Nematocera</taxon>
        <taxon>Culicoidea</taxon>
        <taxon>Culicidae</taxon>
        <taxon>Anophelinae</taxon>
        <taxon>Anopheles</taxon>
    </lineage>
</organism>
<keyword evidence="2 3" id="KW-0802">TPR repeat</keyword>
<dbReference type="Pfam" id="PF13181">
    <property type="entry name" value="TPR_8"/>
    <property type="match status" value="1"/>
</dbReference>
<dbReference type="STRING" id="74873.A0A084VBR5"/>
<feature type="repeat" description="TPR" evidence="3">
    <location>
        <begin position="196"/>
        <end position="229"/>
    </location>
</feature>
<dbReference type="FunFam" id="1.25.40.10:FF:000289">
    <property type="entry name" value="RNA polymerase-associated protein CTR9 homolog"/>
    <property type="match status" value="1"/>
</dbReference>
<dbReference type="VEuPathDB" id="VectorBase:ASIS014282"/>
<evidence type="ECO:0000256" key="2">
    <source>
        <dbReference type="ARBA" id="ARBA00022803"/>
    </source>
</evidence>
<dbReference type="GO" id="GO:0016593">
    <property type="term" value="C:Cdc73/Paf1 complex"/>
    <property type="evidence" value="ECO:0007669"/>
    <property type="project" value="TreeGrafter"/>
</dbReference>
<dbReference type="OMA" id="EHWLTIA"/>
<dbReference type="GO" id="GO:0006355">
    <property type="term" value="P:regulation of DNA-templated transcription"/>
    <property type="evidence" value="ECO:0007669"/>
    <property type="project" value="InterPro"/>
</dbReference>
<dbReference type="PROSITE" id="PS50005">
    <property type="entry name" value="TPR"/>
    <property type="match status" value="5"/>
</dbReference>
<reference evidence="6 8" key="1">
    <citation type="journal article" date="2014" name="BMC Genomics">
        <title>Genome sequence of Anopheles sinensis provides insight into genetics basis of mosquito competence for malaria parasites.</title>
        <authorList>
            <person name="Zhou D."/>
            <person name="Zhang D."/>
            <person name="Ding G."/>
            <person name="Shi L."/>
            <person name="Hou Q."/>
            <person name="Ye Y."/>
            <person name="Xu Y."/>
            <person name="Zhou H."/>
            <person name="Xiong C."/>
            <person name="Li S."/>
            <person name="Yu J."/>
            <person name="Hong S."/>
            <person name="Yu X."/>
            <person name="Zou P."/>
            <person name="Chen C."/>
            <person name="Chang X."/>
            <person name="Wang W."/>
            <person name="Lv Y."/>
            <person name="Sun Y."/>
            <person name="Ma L."/>
            <person name="Shen B."/>
            <person name="Zhu C."/>
        </authorList>
    </citation>
    <scope>NUCLEOTIDE SEQUENCE [LARGE SCALE GENOMIC DNA]</scope>
</reference>
<dbReference type="EnsemblMetazoa" id="ASIC002050-RA">
    <property type="protein sequence ID" value="ASIC002050-PA"/>
    <property type="gene ID" value="ASIC002050"/>
</dbReference>
<evidence type="ECO:0000256" key="1">
    <source>
        <dbReference type="ARBA" id="ARBA00022737"/>
    </source>
</evidence>
<feature type="compositionally biased region" description="Low complexity" evidence="4">
    <location>
        <begin position="1134"/>
        <end position="1150"/>
    </location>
</feature>
<dbReference type="FunFam" id="1.25.40.10:FF:001644">
    <property type="entry name" value="AGAP001559-PA"/>
    <property type="match status" value="1"/>
</dbReference>
<feature type="domain" description="Tetratricopeptide repeat protein 21A/21B fourth ARM" evidence="5">
    <location>
        <begin position="166"/>
        <end position="328"/>
    </location>
</feature>
<dbReference type="FunFam" id="1.25.40.10:FF:000077">
    <property type="entry name" value="CTR9 homolog, Paf1/RNA polymerase II complex component"/>
    <property type="match status" value="1"/>
</dbReference>
<evidence type="ECO:0000259" key="5">
    <source>
        <dbReference type="Pfam" id="PF25068"/>
    </source>
</evidence>
<evidence type="ECO:0000313" key="6">
    <source>
        <dbReference type="EMBL" id="KFB35409.1"/>
    </source>
</evidence>